<feature type="transmembrane region" description="Helical" evidence="6">
    <location>
        <begin position="92"/>
        <end position="112"/>
    </location>
</feature>
<evidence type="ECO:0000256" key="1">
    <source>
        <dbReference type="ARBA" id="ARBA00004651"/>
    </source>
</evidence>
<evidence type="ECO:0000256" key="3">
    <source>
        <dbReference type="ARBA" id="ARBA00022692"/>
    </source>
</evidence>
<reference evidence="8" key="1">
    <citation type="journal article" date="2019" name="Int. J. Syst. Evol. Microbiol.">
        <title>The Global Catalogue of Microorganisms (GCM) 10K type strain sequencing project: providing services to taxonomists for standard genome sequencing and annotation.</title>
        <authorList>
            <consortium name="The Broad Institute Genomics Platform"/>
            <consortium name="The Broad Institute Genome Sequencing Center for Infectious Disease"/>
            <person name="Wu L."/>
            <person name="Ma J."/>
        </authorList>
    </citation>
    <scope>NUCLEOTIDE SEQUENCE [LARGE SCALE GENOMIC DNA]</scope>
    <source>
        <strain evidence="8">JCM 17938</strain>
    </source>
</reference>
<keyword evidence="8" id="KW-1185">Reference proteome</keyword>
<feature type="transmembrane region" description="Helical" evidence="6">
    <location>
        <begin position="162"/>
        <end position="182"/>
    </location>
</feature>
<evidence type="ECO:0000256" key="5">
    <source>
        <dbReference type="ARBA" id="ARBA00023136"/>
    </source>
</evidence>
<dbReference type="InterPro" id="IPR002293">
    <property type="entry name" value="AA/rel_permease1"/>
</dbReference>
<dbReference type="Proteomes" id="UP001500212">
    <property type="component" value="Unassembled WGS sequence"/>
</dbReference>
<dbReference type="RefSeq" id="WP_345353753.1">
    <property type="nucleotide sequence ID" value="NZ_BAABHJ010000006.1"/>
</dbReference>
<feature type="transmembrane region" description="Helical" evidence="6">
    <location>
        <begin position="132"/>
        <end position="150"/>
    </location>
</feature>
<gene>
    <name evidence="7" type="ORF">GCM10023195_28420</name>
</gene>
<protein>
    <submittedName>
        <fullName evidence="7">APC family permease</fullName>
    </submittedName>
</protein>
<feature type="transmembrane region" description="Helical" evidence="6">
    <location>
        <begin position="366"/>
        <end position="394"/>
    </location>
</feature>
<feature type="transmembrane region" description="Helical" evidence="6">
    <location>
        <begin position="291"/>
        <end position="317"/>
    </location>
</feature>
<comment type="caution">
    <text evidence="7">The sequence shown here is derived from an EMBL/GenBank/DDBJ whole genome shotgun (WGS) entry which is preliminary data.</text>
</comment>
<dbReference type="PANTHER" id="PTHR42770:SF16">
    <property type="entry name" value="AMINO ACID PERMEASE"/>
    <property type="match status" value="1"/>
</dbReference>
<feature type="transmembrane region" description="Helical" evidence="6">
    <location>
        <begin position="46"/>
        <end position="71"/>
    </location>
</feature>
<keyword evidence="2" id="KW-1003">Cell membrane</keyword>
<evidence type="ECO:0000256" key="4">
    <source>
        <dbReference type="ARBA" id="ARBA00022989"/>
    </source>
</evidence>
<evidence type="ECO:0000256" key="6">
    <source>
        <dbReference type="SAM" id="Phobius"/>
    </source>
</evidence>
<feature type="transmembrane region" description="Helical" evidence="6">
    <location>
        <begin position="236"/>
        <end position="254"/>
    </location>
</feature>
<feature type="transmembrane region" description="Helical" evidence="6">
    <location>
        <begin position="21"/>
        <end position="40"/>
    </location>
</feature>
<feature type="transmembrane region" description="Helical" evidence="6">
    <location>
        <begin position="202"/>
        <end position="224"/>
    </location>
</feature>
<evidence type="ECO:0000256" key="2">
    <source>
        <dbReference type="ARBA" id="ARBA00022475"/>
    </source>
</evidence>
<dbReference type="EMBL" id="BAABHJ010000006">
    <property type="protein sequence ID" value="GAA4607475.1"/>
    <property type="molecule type" value="Genomic_DNA"/>
</dbReference>
<dbReference type="PIRSF" id="PIRSF006060">
    <property type="entry name" value="AA_transporter"/>
    <property type="match status" value="1"/>
</dbReference>
<evidence type="ECO:0000313" key="7">
    <source>
        <dbReference type="EMBL" id="GAA4607475.1"/>
    </source>
</evidence>
<dbReference type="PANTHER" id="PTHR42770">
    <property type="entry name" value="AMINO ACID TRANSPORTER-RELATED"/>
    <property type="match status" value="1"/>
</dbReference>
<name>A0ABP8TLJ2_9ACTN</name>
<organism evidence="7 8">
    <name type="scientific">Actinoallomurus liliacearum</name>
    <dbReference type="NCBI Taxonomy" id="1080073"/>
    <lineage>
        <taxon>Bacteria</taxon>
        <taxon>Bacillati</taxon>
        <taxon>Actinomycetota</taxon>
        <taxon>Actinomycetes</taxon>
        <taxon>Streptosporangiales</taxon>
        <taxon>Thermomonosporaceae</taxon>
        <taxon>Actinoallomurus</taxon>
    </lineage>
</organism>
<dbReference type="Gene3D" id="1.20.1740.10">
    <property type="entry name" value="Amino acid/polyamine transporter I"/>
    <property type="match status" value="1"/>
</dbReference>
<accession>A0ABP8TLJ2</accession>
<keyword evidence="5 6" id="KW-0472">Membrane</keyword>
<sequence length="482" mass="51038">MSETSPEPEDRTTLQRNAVGLLGAVIMSAALMGPAVSVYFNPQLVAGFAGAATPLVMVISMIGVLITASGIMQMARELPSAGAFYTYVSRGIGARSGFVTGGLMFVAYALLVPAELALIGVFTHDLLASYGIHVHWALVSLAFTVLMLVLSLRGIRGSLRTALTLFSAEVLVITVLSVIVLAKGGAHGLSLAPLNPASSPRGPSGLALGMVYGVLSFVGFEAATTLGEEVREPRRNVPWGIALSTLFVGVIYLFCTYSEMIGFGTGSAGRLAADQAPFNTLAATYAPWMKLLVGLAGISSIFAVIMNSNNGIVRIIFAMGREGMLPRGLAHVDPKHRSPSRAIWTVAVFATFVTFVVGFATGPFNAYAYLGALLTLAIVPVYMLTNIACVRFFLRERRETFSVVRHVVLPVLGILLMLIPIYGSVWPIPKAPYNLFPYVIVAFIVATALVAVWLGRARPERLTRAGAVLATGDTDAPEAVAS</sequence>
<feature type="transmembrane region" description="Helical" evidence="6">
    <location>
        <begin position="342"/>
        <end position="360"/>
    </location>
</feature>
<proteinExistence type="predicted"/>
<keyword evidence="3 6" id="KW-0812">Transmembrane</keyword>
<comment type="subcellular location">
    <subcellularLocation>
        <location evidence="1">Cell membrane</location>
        <topology evidence="1">Multi-pass membrane protein</topology>
    </subcellularLocation>
</comment>
<evidence type="ECO:0000313" key="8">
    <source>
        <dbReference type="Proteomes" id="UP001500212"/>
    </source>
</evidence>
<dbReference type="InterPro" id="IPR050367">
    <property type="entry name" value="APC_superfamily"/>
</dbReference>
<keyword evidence="4 6" id="KW-1133">Transmembrane helix</keyword>
<feature type="transmembrane region" description="Helical" evidence="6">
    <location>
        <begin position="435"/>
        <end position="454"/>
    </location>
</feature>
<dbReference type="Pfam" id="PF13520">
    <property type="entry name" value="AA_permease_2"/>
    <property type="match status" value="1"/>
</dbReference>
<feature type="transmembrane region" description="Helical" evidence="6">
    <location>
        <begin position="406"/>
        <end position="423"/>
    </location>
</feature>